<comment type="caution">
    <text evidence="1">The sequence shown here is derived from an EMBL/GenBank/DDBJ whole genome shotgun (WGS) entry which is preliminary data.</text>
</comment>
<protein>
    <recommendedName>
        <fullName evidence="3">Competence protein</fullName>
    </recommendedName>
</protein>
<dbReference type="EMBL" id="MDEO01000026">
    <property type="protein sequence ID" value="OCX22857.1"/>
    <property type="molecule type" value="Genomic_DNA"/>
</dbReference>
<dbReference type="AlphaFoldDB" id="A0A1C2E787"/>
<gene>
    <name evidence="1" type="ORF">QV13_05280</name>
</gene>
<evidence type="ECO:0000313" key="1">
    <source>
        <dbReference type="EMBL" id="OCX22857.1"/>
    </source>
</evidence>
<sequence>MRYALIDNHRREAAPGLSGIYCGCGQTMIAKCGSQRIHHWAHKGVRSCDPWWEPETAWHRSWKQQYHTSWQEVIVIEGGQKHIADVRTNAGLVLEFQHSHISPVERQSREAFYGNMIWIVDGTRLKRDLPRFADHRRAFGTTPWRGLFTTPFPDEYFPRDWLDSTVPVFFDFAGIAQLHPNSDVEHRFLWGLLPGRAAGRAVVVAMDRQRLVLATRTRSEILPARKIVAALDARFRAERARAMIRASRHRLRPVWRRRRRTPRF</sequence>
<dbReference type="RefSeq" id="WP_065996863.1">
    <property type="nucleotide sequence ID" value="NZ_MDEO01000026.1"/>
</dbReference>
<accession>A0A1C2E787</accession>
<dbReference type="Proteomes" id="UP000094412">
    <property type="component" value="Unassembled WGS sequence"/>
</dbReference>
<organism evidence="1 2">
    <name type="scientific">Mesorhizobium hungaricum</name>
    <dbReference type="NCBI Taxonomy" id="1566387"/>
    <lineage>
        <taxon>Bacteria</taxon>
        <taxon>Pseudomonadati</taxon>
        <taxon>Pseudomonadota</taxon>
        <taxon>Alphaproteobacteria</taxon>
        <taxon>Hyphomicrobiales</taxon>
        <taxon>Phyllobacteriaceae</taxon>
        <taxon>Mesorhizobium</taxon>
    </lineage>
</organism>
<evidence type="ECO:0008006" key="3">
    <source>
        <dbReference type="Google" id="ProtNLM"/>
    </source>
</evidence>
<keyword evidence="2" id="KW-1185">Reference proteome</keyword>
<dbReference type="STRING" id="1566387.QV13_05280"/>
<proteinExistence type="predicted"/>
<reference evidence="1 2" key="1">
    <citation type="submission" date="2016-08" db="EMBL/GenBank/DDBJ databases">
        <title>Whole genome sequence of Mesorhizobium sp. strain UASWS1009 isolated from industrial sewage.</title>
        <authorList>
            <person name="Crovadore J."/>
            <person name="Calmin G."/>
            <person name="Chablais R."/>
            <person name="Cochard B."/>
            <person name="Lefort F."/>
        </authorList>
    </citation>
    <scope>NUCLEOTIDE SEQUENCE [LARGE SCALE GENOMIC DNA]</scope>
    <source>
        <strain evidence="1 2">UASWS1009</strain>
    </source>
</reference>
<evidence type="ECO:0000313" key="2">
    <source>
        <dbReference type="Proteomes" id="UP000094412"/>
    </source>
</evidence>
<dbReference type="OrthoDB" id="4212451at2"/>
<name>A0A1C2E787_9HYPH</name>